<evidence type="ECO:0000256" key="10">
    <source>
        <dbReference type="ARBA" id="ARBA00026073"/>
    </source>
</evidence>
<dbReference type="Pfam" id="PF02811">
    <property type="entry name" value="PHP"/>
    <property type="match status" value="1"/>
</dbReference>
<evidence type="ECO:0000256" key="11">
    <source>
        <dbReference type="ARBA" id="ARBA00049244"/>
    </source>
</evidence>
<dbReference type="SMART" id="SM00481">
    <property type="entry name" value="POLIIIAc"/>
    <property type="match status" value="1"/>
</dbReference>
<dbReference type="Pfam" id="PF17657">
    <property type="entry name" value="DNA_pol3_finger"/>
    <property type="match status" value="1"/>
</dbReference>
<dbReference type="PANTHER" id="PTHR32294">
    <property type="entry name" value="DNA POLYMERASE III SUBUNIT ALPHA"/>
    <property type="match status" value="1"/>
</dbReference>
<dbReference type="Gene3D" id="3.20.20.140">
    <property type="entry name" value="Metal-dependent hydrolases"/>
    <property type="match status" value="1"/>
</dbReference>
<dbReference type="GO" id="GO:0003676">
    <property type="term" value="F:nucleic acid binding"/>
    <property type="evidence" value="ECO:0007669"/>
    <property type="project" value="InterPro"/>
</dbReference>
<dbReference type="Pfam" id="PF07733">
    <property type="entry name" value="DNA_pol3_alpha"/>
    <property type="match status" value="1"/>
</dbReference>
<keyword evidence="14" id="KW-1185">Reference proteome</keyword>
<dbReference type="CDD" id="cd04485">
    <property type="entry name" value="DnaE_OBF"/>
    <property type="match status" value="1"/>
</dbReference>
<organism evidence="13 14">
    <name type="scientific">Atopostipes suicloacalis DSM 15692</name>
    <dbReference type="NCBI Taxonomy" id="1121025"/>
    <lineage>
        <taxon>Bacteria</taxon>
        <taxon>Bacillati</taxon>
        <taxon>Bacillota</taxon>
        <taxon>Bacilli</taxon>
        <taxon>Lactobacillales</taxon>
        <taxon>Carnobacteriaceae</taxon>
        <taxon>Atopostipes</taxon>
    </lineage>
</organism>
<dbReference type="Gene3D" id="1.10.10.1600">
    <property type="entry name" value="Bacterial DNA polymerase III alpha subunit, thumb domain"/>
    <property type="match status" value="1"/>
</dbReference>
<dbReference type="EC" id="2.7.7.7" evidence="3"/>
<dbReference type="NCBIfam" id="NF004226">
    <property type="entry name" value="PRK05673.1"/>
    <property type="match status" value="1"/>
</dbReference>
<dbReference type="EMBL" id="FQUF01000037">
    <property type="protein sequence ID" value="SHF15522.1"/>
    <property type="molecule type" value="Genomic_DNA"/>
</dbReference>
<evidence type="ECO:0000256" key="3">
    <source>
        <dbReference type="ARBA" id="ARBA00012417"/>
    </source>
</evidence>
<comment type="catalytic activity">
    <reaction evidence="11">
        <text>DNA(n) + a 2'-deoxyribonucleoside 5'-triphosphate = DNA(n+1) + diphosphate</text>
        <dbReference type="Rhea" id="RHEA:22508"/>
        <dbReference type="Rhea" id="RHEA-COMP:17339"/>
        <dbReference type="Rhea" id="RHEA-COMP:17340"/>
        <dbReference type="ChEBI" id="CHEBI:33019"/>
        <dbReference type="ChEBI" id="CHEBI:61560"/>
        <dbReference type="ChEBI" id="CHEBI:173112"/>
        <dbReference type="EC" id="2.7.7.7"/>
    </reaction>
</comment>
<dbReference type="OrthoDB" id="9803237at2"/>
<keyword evidence="7" id="KW-0235">DNA replication</keyword>
<accession>A0A1M4ZCL0</accession>
<dbReference type="Pfam" id="PF01336">
    <property type="entry name" value="tRNA_anti-codon"/>
    <property type="match status" value="1"/>
</dbReference>
<dbReference type="RefSeq" id="WP_073298605.1">
    <property type="nucleotide sequence ID" value="NZ_FQUF01000037.1"/>
</dbReference>
<dbReference type="InterPro" id="IPR041931">
    <property type="entry name" value="DNA_pol3_alpha_thumb_dom"/>
</dbReference>
<evidence type="ECO:0000256" key="2">
    <source>
        <dbReference type="ARBA" id="ARBA00009496"/>
    </source>
</evidence>
<dbReference type="InterPro" id="IPR012340">
    <property type="entry name" value="NA-bd_OB-fold"/>
</dbReference>
<dbReference type="Gene3D" id="2.40.50.140">
    <property type="entry name" value="Nucleic acid-binding proteins"/>
    <property type="match status" value="1"/>
</dbReference>
<evidence type="ECO:0000256" key="9">
    <source>
        <dbReference type="ARBA" id="ARBA00025611"/>
    </source>
</evidence>
<evidence type="ECO:0000313" key="14">
    <source>
        <dbReference type="Proteomes" id="UP000184128"/>
    </source>
</evidence>
<evidence type="ECO:0000256" key="8">
    <source>
        <dbReference type="ARBA" id="ARBA00022932"/>
    </source>
</evidence>
<dbReference type="InterPro" id="IPR004013">
    <property type="entry name" value="PHP_dom"/>
</dbReference>
<dbReference type="InterPro" id="IPR016195">
    <property type="entry name" value="Pol/histidinol_Pase-like"/>
</dbReference>
<keyword evidence="5" id="KW-0808">Transferase</keyword>
<dbReference type="InterPro" id="IPR040982">
    <property type="entry name" value="DNA_pol3_finger"/>
</dbReference>
<dbReference type="InterPro" id="IPR003141">
    <property type="entry name" value="Pol/His_phosphatase_N"/>
</dbReference>
<evidence type="ECO:0000259" key="12">
    <source>
        <dbReference type="SMART" id="SM00481"/>
    </source>
</evidence>
<dbReference type="InterPro" id="IPR004365">
    <property type="entry name" value="NA-bd_OB_tRNA"/>
</dbReference>
<dbReference type="GO" id="GO:0008408">
    <property type="term" value="F:3'-5' exonuclease activity"/>
    <property type="evidence" value="ECO:0007669"/>
    <property type="project" value="InterPro"/>
</dbReference>
<keyword evidence="6" id="KW-0548">Nucleotidyltransferase</keyword>
<comment type="similarity">
    <text evidence="2">Belongs to the DNA polymerase type-C family. DnaE subfamily.</text>
</comment>
<keyword evidence="8" id="KW-0239">DNA-directed DNA polymerase</keyword>
<evidence type="ECO:0000313" key="13">
    <source>
        <dbReference type="EMBL" id="SHF15522.1"/>
    </source>
</evidence>
<dbReference type="InterPro" id="IPR011708">
    <property type="entry name" value="DNA_pol3_alpha_NTPase_dom"/>
</dbReference>
<feature type="domain" description="Polymerase/histidinol phosphatase N-terminal" evidence="12">
    <location>
        <begin position="4"/>
        <end position="71"/>
    </location>
</feature>
<dbReference type="NCBIfam" id="TIGR00594">
    <property type="entry name" value="polc"/>
    <property type="match status" value="1"/>
</dbReference>
<reference evidence="13 14" key="1">
    <citation type="submission" date="2016-11" db="EMBL/GenBank/DDBJ databases">
        <authorList>
            <person name="Jaros S."/>
            <person name="Januszkiewicz K."/>
            <person name="Wedrychowicz H."/>
        </authorList>
    </citation>
    <scope>NUCLEOTIDE SEQUENCE [LARGE SCALE GENOMIC DNA]</scope>
    <source>
        <strain evidence="13 14">DSM 15692</strain>
    </source>
</reference>
<sequence>MSFIQLQVTSTHSLMESTLTIQELIKKAKQEGYEALALTDHNVLYGAIEFYEMALKNNIKPIIGLTLDVEGFIMKNESYPLLLLAKNFEGYQALIQLSSMYQLNDQNAVPLAEIIVRNEHLIVISPGDQGEIISLLQNKRIAEAQEVLQYFKENIKDFYLGISLQDSSEESLSFYKQNRENLVALGNVQYLEPKDALPTKILQVLKSDMPLGSENQARINQFLSENDRDYSLKSPDEVVQQFSAVDLEEACQATKIIAENINLKLALNEHIMPTYPVPEGKNSAQYLKALCDEALEQRVEEVTEAYVERLEKELKVITTMGFSDYFLIVWDIIRYAHRQKIYTGSGRGSAAGSLVAYLLKITNVDPIQYNLLFERFLNEERYTMPDIDLDFPDNRREEILTYIYDKYGRKNVAQIGTIGTYGAKSAVRDVARVLGASQEEIKRWAKAIPSGPNVSLENGIKNQDLQNLIRENARNQKIYEIAKSIEGRNRHISTHAAAVVIADHPVIEQTPLQKGSGSIHLTQYTMEAVEKVGLLKLDILGLRNLSILADCIRFIPYENKGEKIDIDQIPFDDQKTLEIFRKGNTDGVFQFESAGIRRVLRKLQPNSFEDVVAVNALYRPGPMEQIDTFIRRKNGEEPIKYPHDDLKDILGITYGVMVYQEQVMQVASIMAGYTLNEADILRRAISKKSHKEIEKGRQQFVQGSIENNYSKETALEVYGYIERFADYGFNRSHAVAYSKVAYQLAYIKANYPASFFAAIMKASNKDKIKTYRTESKQYGVELLAPDINKSYSSFTVERGKIRFGLDIIKGLPKNFVREIIKERRNNGDYVNIVNFLNRIDEKWLNKEIIFPLINSGAFDKLKENRNSLIHSLPSIIDSIKMSHGNVELFDIFAPVIEQKTEISDEEKMKQEYEATDFYFTSEPGEKYNELRKDQTIKYLTDISKDTYVRLLVTVENIKNIQTKKGQPMSFVDVADSTGKGNLTLFPNVHRQYIQKFDQGDTILIDGKVEQTKYPAKIIVNKLALADDLLDEPSKQLEHSNEKKQVLYIRFESLKSEQKKFYALQEILLQNRGQTPVILYDQETKEQKPFKQNYNVKVNVQILEQLNKMFGEQNIVLKNS</sequence>
<evidence type="ECO:0000256" key="7">
    <source>
        <dbReference type="ARBA" id="ARBA00022705"/>
    </source>
</evidence>
<dbReference type="InterPro" id="IPR029460">
    <property type="entry name" value="DNAPol_HHH"/>
</dbReference>
<dbReference type="SUPFAM" id="SSF89550">
    <property type="entry name" value="PHP domain-like"/>
    <property type="match status" value="1"/>
</dbReference>
<dbReference type="Gene3D" id="1.10.150.870">
    <property type="match status" value="1"/>
</dbReference>
<dbReference type="PANTHER" id="PTHR32294:SF0">
    <property type="entry name" value="DNA POLYMERASE III SUBUNIT ALPHA"/>
    <property type="match status" value="1"/>
</dbReference>
<comment type="subcellular location">
    <subcellularLocation>
        <location evidence="1">Cytoplasm</location>
    </subcellularLocation>
</comment>
<dbReference type="GO" id="GO:0005737">
    <property type="term" value="C:cytoplasm"/>
    <property type="evidence" value="ECO:0007669"/>
    <property type="project" value="UniProtKB-SubCell"/>
</dbReference>
<name>A0A1M4ZCL0_9LACT</name>
<evidence type="ECO:0000256" key="5">
    <source>
        <dbReference type="ARBA" id="ARBA00022679"/>
    </source>
</evidence>
<evidence type="ECO:0000256" key="4">
    <source>
        <dbReference type="ARBA" id="ARBA00019114"/>
    </source>
</evidence>
<dbReference type="CDD" id="cd07431">
    <property type="entry name" value="PHP_PolIIIA"/>
    <property type="match status" value="1"/>
</dbReference>
<dbReference type="Proteomes" id="UP000184128">
    <property type="component" value="Unassembled WGS sequence"/>
</dbReference>
<comment type="subunit">
    <text evidence="10">DNA polymerase III contains a core (composed of alpha, epsilon and theta chains) that associates with a tau subunit. This core dimerizes to form the POLIII' complex. PolIII' associates with the gamma complex (composed of gamma, delta, delta', psi and chi chains) and with the beta chain to form the complete DNA polymerase III complex.</text>
</comment>
<protein>
    <recommendedName>
        <fullName evidence="4">DNA polymerase III subunit alpha</fullName>
        <ecNumber evidence="3">2.7.7.7</ecNumber>
    </recommendedName>
</protein>
<dbReference type="GO" id="GO:0003887">
    <property type="term" value="F:DNA-directed DNA polymerase activity"/>
    <property type="evidence" value="ECO:0007669"/>
    <property type="project" value="UniProtKB-KW"/>
</dbReference>
<dbReference type="GO" id="GO:0006260">
    <property type="term" value="P:DNA replication"/>
    <property type="evidence" value="ECO:0007669"/>
    <property type="project" value="UniProtKB-KW"/>
</dbReference>
<evidence type="ECO:0000256" key="1">
    <source>
        <dbReference type="ARBA" id="ARBA00004496"/>
    </source>
</evidence>
<comment type="function">
    <text evidence="9">DNA polymerase III is a complex, multichain enzyme responsible for most of the replicative synthesis in bacteria. This DNA polymerase also exhibits 3' to 5' exonuclease activity. The alpha chain is the DNA polymerase.</text>
</comment>
<gene>
    <name evidence="13" type="ORF">SAMN02745249_01927</name>
</gene>
<dbReference type="Pfam" id="PF14579">
    <property type="entry name" value="HHH_6"/>
    <property type="match status" value="1"/>
</dbReference>
<dbReference type="STRING" id="1121025.SAMN02745249_01927"/>
<evidence type="ECO:0000256" key="6">
    <source>
        <dbReference type="ARBA" id="ARBA00022695"/>
    </source>
</evidence>
<dbReference type="InterPro" id="IPR004805">
    <property type="entry name" value="DnaE2/DnaE/PolC"/>
</dbReference>
<dbReference type="AlphaFoldDB" id="A0A1M4ZCL0"/>
<proteinExistence type="inferred from homology"/>